<sequence length="48" mass="5805">MKTPYRYKSFRWPRTFVACKPHFACFPIRLSPARDDSGYICPWYFGHC</sequence>
<organism evidence="1 2">
    <name type="scientific">Papaver somniferum</name>
    <name type="common">Opium poppy</name>
    <dbReference type="NCBI Taxonomy" id="3469"/>
    <lineage>
        <taxon>Eukaryota</taxon>
        <taxon>Viridiplantae</taxon>
        <taxon>Streptophyta</taxon>
        <taxon>Embryophyta</taxon>
        <taxon>Tracheophyta</taxon>
        <taxon>Spermatophyta</taxon>
        <taxon>Magnoliopsida</taxon>
        <taxon>Ranunculales</taxon>
        <taxon>Papaveraceae</taxon>
        <taxon>Papaveroideae</taxon>
        <taxon>Papaver</taxon>
    </lineage>
</organism>
<dbReference type="EMBL" id="CM010720">
    <property type="protein sequence ID" value="RZC67226.1"/>
    <property type="molecule type" value="Genomic_DNA"/>
</dbReference>
<name>A0A4Y7K325_PAPSO</name>
<evidence type="ECO:0000313" key="2">
    <source>
        <dbReference type="Proteomes" id="UP000316621"/>
    </source>
</evidence>
<protein>
    <submittedName>
        <fullName evidence="1">Uncharacterized protein</fullName>
    </submittedName>
</protein>
<reference evidence="1 2" key="1">
    <citation type="journal article" date="2018" name="Science">
        <title>The opium poppy genome and morphinan production.</title>
        <authorList>
            <person name="Guo L."/>
            <person name="Winzer T."/>
            <person name="Yang X."/>
            <person name="Li Y."/>
            <person name="Ning Z."/>
            <person name="He Z."/>
            <person name="Teodor R."/>
            <person name="Lu Y."/>
            <person name="Bowser T.A."/>
            <person name="Graham I.A."/>
            <person name="Ye K."/>
        </authorList>
    </citation>
    <scope>NUCLEOTIDE SEQUENCE [LARGE SCALE GENOMIC DNA]</scope>
    <source>
        <strain evidence="2">cv. HN1</strain>
        <tissue evidence="1">Leaves</tissue>
    </source>
</reference>
<dbReference type="Gramene" id="RZC67226">
    <property type="protein sequence ID" value="RZC67226"/>
    <property type="gene ID" value="C5167_010917"/>
</dbReference>
<dbReference type="AlphaFoldDB" id="A0A4Y7K325"/>
<accession>A0A4Y7K325</accession>
<proteinExistence type="predicted"/>
<dbReference type="Proteomes" id="UP000316621">
    <property type="component" value="Chromosome 6"/>
</dbReference>
<evidence type="ECO:0000313" key="1">
    <source>
        <dbReference type="EMBL" id="RZC67226.1"/>
    </source>
</evidence>
<keyword evidence="2" id="KW-1185">Reference proteome</keyword>
<gene>
    <name evidence="1" type="ORF">C5167_010917</name>
</gene>